<evidence type="ECO:0000313" key="3">
    <source>
        <dbReference type="WBParaSite" id="Csp11.Scaffold457.g1379.t1"/>
    </source>
</evidence>
<feature type="transmembrane region" description="Helical" evidence="1">
    <location>
        <begin position="52"/>
        <end position="75"/>
    </location>
</feature>
<name>A0A1I7T118_9PELO</name>
<protein>
    <submittedName>
        <fullName evidence="3">MARVEL domain-containing protein</fullName>
    </submittedName>
</protein>
<dbReference type="WBParaSite" id="Csp11.Scaffold457.g1379.t1">
    <property type="protein sequence ID" value="Csp11.Scaffold457.g1379.t1"/>
    <property type="gene ID" value="Csp11.Scaffold457.g1379"/>
</dbReference>
<keyword evidence="2" id="KW-1185">Reference proteome</keyword>
<dbReference type="AlphaFoldDB" id="A0A1I7T118"/>
<evidence type="ECO:0000256" key="1">
    <source>
        <dbReference type="SAM" id="Phobius"/>
    </source>
</evidence>
<organism evidence="2 3">
    <name type="scientific">Caenorhabditis tropicalis</name>
    <dbReference type="NCBI Taxonomy" id="1561998"/>
    <lineage>
        <taxon>Eukaryota</taxon>
        <taxon>Metazoa</taxon>
        <taxon>Ecdysozoa</taxon>
        <taxon>Nematoda</taxon>
        <taxon>Chromadorea</taxon>
        <taxon>Rhabditida</taxon>
        <taxon>Rhabditina</taxon>
        <taxon>Rhabditomorpha</taxon>
        <taxon>Rhabditoidea</taxon>
        <taxon>Rhabditidae</taxon>
        <taxon>Peloderinae</taxon>
        <taxon>Caenorhabditis</taxon>
    </lineage>
</organism>
<sequence>MAFTRFARCVATLTNLVFLSVAVSLLLITLLSAFNPPKPVVSPEKVNEYPQFIVTLLLIGCYATFLFVLSLLGLISLCFLNSILLFVFILGQVAMMFIIGISFAFTLTVRKRLHLKLEDIWKNKPSCMEGQTCIPLETFRSSESLLIFLLVIFLVVQIIQLIASWYLCERRSSQEKYKLQLQKADEDDE</sequence>
<keyword evidence="1" id="KW-0812">Transmembrane</keyword>
<feature type="transmembrane region" description="Helical" evidence="1">
    <location>
        <begin position="82"/>
        <end position="105"/>
    </location>
</feature>
<evidence type="ECO:0000313" key="2">
    <source>
        <dbReference type="Proteomes" id="UP000095282"/>
    </source>
</evidence>
<proteinExistence type="predicted"/>
<reference evidence="3" key="1">
    <citation type="submission" date="2016-11" db="UniProtKB">
        <authorList>
            <consortium name="WormBaseParasite"/>
        </authorList>
    </citation>
    <scope>IDENTIFICATION</scope>
</reference>
<feature type="transmembrane region" description="Helical" evidence="1">
    <location>
        <begin position="12"/>
        <end position="32"/>
    </location>
</feature>
<keyword evidence="1" id="KW-0472">Membrane</keyword>
<dbReference type="eggNOG" id="ENOG502SZ70">
    <property type="taxonomic scope" value="Eukaryota"/>
</dbReference>
<accession>A0A1I7T118</accession>
<feature type="transmembrane region" description="Helical" evidence="1">
    <location>
        <begin position="145"/>
        <end position="168"/>
    </location>
</feature>
<keyword evidence="1" id="KW-1133">Transmembrane helix</keyword>
<dbReference type="Proteomes" id="UP000095282">
    <property type="component" value="Unplaced"/>
</dbReference>